<name>A0A3S3V760_9SPHI</name>
<evidence type="ECO:0000313" key="2">
    <source>
        <dbReference type="EMBL" id="RWY57303.1"/>
    </source>
</evidence>
<sequence>MIVKVVLTEDDFLTHLLYSASKNRRSKANRRRSWLVVSGCFFIIGFLFKDQNTFYSYYFAAAGVISLIFYPFYQRYAYKKHYRKFVLDKLSYRIGKECVIDFQQDVIDTKDVTGESKINVSEVSEINEIGTHYFIRLNTGDALVIPKSAVTTGSFVDDLLAIFQNPEIEVTKELDWRWK</sequence>
<dbReference type="Proteomes" id="UP000286701">
    <property type="component" value="Unassembled WGS sequence"/>
</dbReference>
<organism evidence="2 3">
    <name type="scientific">Mucilaginibacter gilvus</name>
    <dbReference type="NCBI Taxonomy" id="2305909"/>
    <lineage>
        <taxon>Bacteria</taxon>
        <taxon>Pseudomonadati</taxon>
        <taxon>Bacteroidota</taxon>
        <taxon>Sphingobacteriia</taxon>
        <taxon>Sphingobacteriales</taxon>
        <taxon>Sphingobacteriaceae</taxon>
        <taxon>Mucilaginibacter</taxon>
    </lineage>
</organism>
<keyword evidence="1" id="KW-0812">Transmembrane</keyword>
<keyword evidence="3" id="KW-1185">Reference proteome</keyword>
<comment type="caution">
    <text evidence="2">The sequence shown here is derived from an EMBL/GenBank/DDBJ whole genome shotgun (WGS) entry which is preliminary data.</text>
</comment>
<evidence type="ECO:0000313" key="3">
    <source>
        <dbReference type="Proteomes" id="UP000286701"/>
    </source>
</evidence>
<keyword evidence="1" id="KW-1133">Transmembrane helix</keyword>
<evidence type="ECO:0008006" key="4">
    <source>
        <dbReference type="Google" id="ProtNLM"/>
    </source>
</evidence>
<keyword evidence="1" id="KW-0472">Membrane</keyword>
<dbReference type="EMBL" id="SBIW01000001">
    <property type="protein sequence ID" value="RWY57303.1"/>
    <property type="molecule type" value="Genomic_DNA"/>
</dbReference>
<dbReference type="OrthoDB" id="1121049at2"/>
<accession>A0A3S3V760</accession>
<gene>
    <name evidence="2" type="ORF">EPL05_01865</name>
</gene>
<dbReference type="AlphaFoldDB" id="A0A3S3V760"/>
<feature type="transmembrane region" description="Helical" evidence="1">
    <location>
        <begin position="32"/>
        <end position="48"/>
    </location>
</feature>
<reference evidence="2 3" key="1">
    <citation type="submission" date="2019-01" db="EMBL/GenBank/DDBJ databases">
        <title>Mucilaginibacter antarcticum sp. nov., isolated from antarctic soil.</title>
        <authorList>
            <person name="Yan Y.-Q."/>
            <person name="Du Z.-J."/>
        </authorList>
    </citation>
    <scope>NUCLEOTIDE SEQUENCE [LARGE SCALE GENOMIC DNA]</scope>
    <source>
        <strain evidence="2 3">F01003</strain>
    </source>
</reference>
<feature type="transmembrane region" description="Helical" evidence="1">
    <location>
        <begin position="54"/>
        <end position="73"/>
    </location>
</feature>
<protein>
    <recommendedName>
        <fullName evidence="4">YcxB family protein</fullName>
    </recommendedName>
</protein>
<dbReference type="RefSeq" id="WP_128531809.1">
    <property type="nucleotide sequence ID" value="NZ_SBIW01000001.1"/>
</dbReference>
<proteinExistence type="predicted"/>
<evidence type="ECO:0000256" key="1">
    <source>
        <dbReference type="SAM" id="Phobius"/>
    </source>
</evidence>